<organism evidence="1 2">
    <name type="scientific">Caerostris darwini</name>
    <dbReference type="NCBI Taxonomy" id="1538125"/>
    <lineage>
        <taxon>Eukaryota</taxon>
        <taxon>Metazoa</taxon>
        <taxon>Ecdysozoa</taxon>
        <taxon>Arthropoda</taxon>
        <taxon>Chelicerata</taxon>
        <taxon>Arachnida</taxon>
        <taxon>Araneae</taxon>
        <taxon>Araneomorphae</taxon>
        <taxon>Entelegynae</taxon>
        <taxon>Araneoidea</taxon>
        <taxon>Araneidae</taxon>
        <taxon>Caerostris</taxon>
    </lineage>
</organism>
<dbReference type="AlphaFoldDB" id="A0AAV4X5R7"/>
<dbReference type="EMBL" id="BPLQ01015714">
    <property type="protein sequence ID" value="GIY90532.1"/>
    <property type="molecule type" value="Genomic_DNA"/>
</dbReference>
<accession>A0AAV4X5R7</accession>
<gene>
    <name evidence="1" type="ORF">CDAR_562361</name>
</gene>
<protein>
    <submittedName>
        <fullName evidence="1">Uncharacterized protein</fullName>
    </submittedName>
</protein>
<evidence type="ECO:0000313" key="2">
    <source>
        <dbReference type="Proteomes" id="UP001054837"/>
    </source>
</evidence>
<sequence>MSRSDYSRSASFLVQKSVCRLTLKFGGWADRVTFFLEGDFGGGGAVVVVVVVEDSGGGSGGRLVLEAGAGQLSHIRLATRHRDQEGVPYCHIANCNTEFLLYNASL</sequence>
<keyword evidence="2" id="KW-1185">Reference proteome</keyword>
<proteinExistence type="predicted"/>
<reference evidence="1 2" key="1">
    <citation type="submission" date="2021-06" db="EMBL/GenBank/DDBJ databases">
        <title>Caerostris darwini draft genome.</title>
        <authorList>
            <person name="Kono N."/>
            <person name="Arakawa K."/>
        </authorList>
    </citation>
    <scope>NUCLEOTIDE SEQUENCE [LARGE SCALE GENOMIC DNA]</scope>
</reference>
<evidence type="ECO:0000313" key="1">
    <source>
        <dbReference type="EMBL" id="GIY90532.1"/>
    </source>
</evidence>
<dbReference type="Proteomes" id="UP001054837">
    <property type="component" value="Unassembled WGS sequence"/>
</dbReference>
<name>A0AAV4X5R7_9ARAC</name>
<comment type="caution">
    <text evidence="1">The sequence shown here is derived from an EMBL/GenBank/DDBJ whole genome shotgun (WGS) entry which is preliminary data.</text>
</comment>